<feature type="transmembrane region" description="Helical" evidence="14">
    <location>
        <begin position="358"/>
        <end position="377"/>
    </location>
</feature>
<evidence type="ECO:0000313" key="18">
    <source>
        <dbReference type="Proteomes" id="UP000801492"/>
    </source>
</evidence>
<accession>A0A8K0FYB8</accession>
<comment type="similarity">
    <text evidence="1">Belongs to the peptidase S1 family.</text>
</comment>
<keyword evidence="4 15" id="KW-0732">Signal</keyword>
<dbReference type="PROSITE" id="PS00135">
    <property type="entry name" value="TRYPSIN_SER"/>
    <property type="match status" value="1"/>
</dbReference>
<keyword evidence="18" id="KW-1185">Reference proteome</keyword>
<evidence type="ECO:0000256" key="11">
    <source>
        <dbReference type="ARBA" id="ARBA00036320"/>
    </source>
</evidence>
<feature type="signal peptide" evidence="15">
    <location>
        <begin position="1"/>
        <end position="23"/>
    </location>
</feature>
<keyword evidence="14" id="KW-0472">Membrane</keyword>
<dbReference type="InterPro" id="IPR018114">
    <property type="entry name" value="TRYPSIN_HIS"/>
</dbReference>
<dbReference type="InterPro" id="IPR001254">
    <property type="entry name" value="Trypsin_dom"/>
</dbReference>
<comment type="catalytic activity">
    <reaction evidence="11">
        <text>Preferential cleavage: Arg-|-Xaa, Lys-|-Xaa.</text>
        <dbReference type="EC" id="3.4.21.4"/>
    </reaction>
</comment>
<dbReference type="GO" id="GO:0042381">
    <property type="term" value="P:hemolymph coagulation"/>
    <property type="evidence" value="ECO:0007669"/>
    <property type="project" value="UniProtKB-KW"/>
</dbReference>
<protein>
    <recommendedName>
        <fullName evidence="16">Peptidase S1 domain-containing protein</fullName>
    </recommendedName>
</protein>
<dbReference type="PROSITE" id="PS00134">
    <property type="entry name" value="TRYPSIN_HIS"/>
    <property type="match status" value="1"/>
</dbReference>
<keyword evidence="7" id="KW-0353">Hemolymph clotting</keyword>
<evidence type="ECO:0000256" key="15">
    <source>
        <dbReference type="SAM" id="SignalP"/>
    </source>
</evidence>
<keyword evidence="3 13" id="KW-0645">Protease</keyword>
<organism evidence="17 18">
    <name type="scientific">Ignelater luminosus</name>
    <name type="common">Cucubano</name>
    <name type="synonym">Pyrophorus luminosus</name>
    <dbReference type="NCBI Taxonomy" id="2038154"/>
    <lineage>
        <taxon>Eukaryota</taxon>
        <taxon>Metazoa</taxon>
        <taxon>Ecdysozoa</taxon>
        <taxon>Arthropoda</taxon>
        <taxon>Hexapoda</taxon>
        <taxon>Insecta</taxon>
        <taxon>Pterygota</taxon>
        <taxon>Neoptera</taxon>
        <taxon>Endopterygota</taxon>
        <taxon>Coleoptera</taxon>
        <taxon>Polyphaga</taxon>
        <taxon>Elateriformia</taxon>
        <taxon>Elateroidea</taxon>
        <taxon>Elateridae</taxon>
        <taxon>Agrypninae</taxon>
        <taxon>Pyrophorini</taxon>
        <taxon>Ignelater</taxon>
    </lineage>
</organism>
<evidence type="ECO:0000256" key="12">
    <source>
        <dbReference type="ARBA" id="ARBA00052079"/>
    </source>
</evidence>
<dbReference type="SUPFAM" id="SSF50494">
    <property type="entry name" value="Trypsin-like serine proteases"/>
    <property type="match status" value="1"/>
</dbReference>
<dbReference type="Gene3D" id="2.40.10.10">
    <property type="entry name" value="Trypsin-like serine proteases"/>
    <property type="match status" value="1"/>
</dbReference>
<dbReference type="SMART" id="SM00020">
    <property type="entry name" value="Tryp_SPc"/>
    <property type="match status" value="1"/>
</dbReference>
<keyword evidence="14" id="KW-0812">Transmembrane</keyword>
<evidence type="ECO:0000256" key="4">
    <source>
        <dbReference type="ARBA" id="ARBA00022729"/>
    </source>
</evidence>
<dbReference type="OrthoDB" id="6755574at2759"/>
<dbReference type="EMBL" id="VTPC01090831">
    <property type="protein sequence ID" value="KAF2881277.1"/>
    <property type="molecule type" value="Genomic_DNA"/>
</dbReference>
<evidence type="ECO:0000256" key="14">
    <source>
        <dbReference type="SAM" id="Phobius"/>
    </source>
</evidence>
<evidence type="ECO:0000256" key="9">
    <source>
        <dbReference type="ARBA" id="ARBA00023145"/>
    </source>
</evidence>
<dbReference type="InterPro" id="IPR001314">
    <property type="entry name" value="Peptidase_S1A"/>
</dbReference>
<proteinExistence type="inferred from homology"/>
<dbReference type="InterPro" id="IPR033116">
    <property type="entry name" value="TRYPSIN_SER"/>
</dbReference>
<dbReference type="AlphaFoldDB" id="A0A8K0FYB8"/>
<gene>
    <name evidence="17" type="ORF">ILUMI_24896</name>
</gene>
<dbReference type="InterPro" id="IPR043504">
    <property type="entry name" value="Peptidase_S1_PA_chymotrypsin"/>
</dbReference>
<evidence type="ECO:0000256" key="7">
    <source>
        <dbReference type="ARBA" id="ARBA00022820"/>
    </source>
</evidence>
<dbReference type="Proteomes" id="UP000801492">
    <property type="component" value="Unassembled WGS sequence"/>
</dbReference>
<evidence type="ECO:0000256" key="2">
    <source>
        <dbReference type="ARBA" id="ARBA00022659"/>
    </source>
</evidence>
<evidence type="ECO:0000256" key="10">
    <source>
        <dbReference type="ARBA" id="ARBA00023157"/>
    </source>
</evidence>
<comment type="catalytic activity">
    <reaction evidence="12">
        <text>Selective cleavage of 103-Arg-|-Ser-104 and 124-Ile-|-Ile-125 bonds in Limulus clotting factor B to form activated factor B. Cleavage of -Pro-Arg-|-Xaa- bonds in synthetic substrates.</text>
        <dbReference type="EC" id="3.4.21.84"/>
    </reaction>
</comment>
<evidence type="ECO:0000256" key="1">
    <source>
        <dbReference type="ARBA" id="ARBA00007664"/>
    </source>
</evidence>
<evidence type="ECO:0000256" key="3">
    <source>
        <dbReference type="ARBA" id="ARBA00022670"/>
    </source>
</evidence>
<dbReference type="PANTHER" id="PTHR24276:SF97">
    <property type="entry name" value="GH13245P2-RELATED"/>
    <property type="match status" value="1"/>
</dbReference>
<evidence type="ECO:0000256" key="6">
    <source>
        <dbReference type="ARBA" id="ARBA00022801"/>
    </source>
</evidence>
<dbReference type="PANTHER" id="PTHR24276">
    <property type="entry name" value="POLYSERASE-RELATED"/>
    <property type="match status" value="1"/>
</dbReference>
<dbReference type="PRINTS" id="PR00722">
    <property type="entry name" value="CHYMOTRYPSIN"/>
</dbReference>
<dbReference type="GO" id="GO:0007586">
    <property type="term" value="P:digestion"/>
    <property type="evidence" value="ECO:0007669"/>
    <property type="project" value="UniProtKB-KW"/>
</dbReference>
<evidence type="ECO:0000256" key="13">
    <source>
        <dbReference type="RuleBase" id="RU363034"/>
    </source>
</evidence>
<keyword evidence="14" id="KW-1133">Transmembrane helix</keyword>
<keyword evidence="2" id="KW-0768">Sushi</keyword>
<dbReference type="InterPro" id="IPR050430">
    <property type="entry name" value="Peptidase_S1"/>
</dbReference>
<feature type="domain" description="Peptidase S1" evidence="16">
    <location>
        <begin position="97"/>
        <end position="339"/>
    </location>
</feature>
<evidence type="ECO:0000259" key="16">
    <source>
        <dbReference type="PROSITE" id="PS50240"/>
    </source>
</evidence>
<keyword evidence="9" id="KW-0865">Zymogen</keyword>
<dbReference type="Pfam" id="PF00089">
    <property type="entry name" value="Trypsin"/>
    <property type="match status" value="1"/>
</dbReference>
<sequence>MPQINSISLFVVFLLSVLFSLQSGTITSKVDTTEILEYFTKTVLQSEDNNKECLHETCKQVSLPLGERVFSLPDDGITFDKVTKSLDVNLEISGRRIIGGKPVPITDFPYIVSLQQRNTHACGGTYVKSTWILSAAHCMVLDSIDSPLKNPSEFTAIMGSAAIAGEKEGLRAMQVRRVVMMYPHEDYTRAIALNDIGLVKIEKPFEMGPGVGFVPLPNDAYDGEYRREICTVVGWGVTSSEKNNSQTSPILLSVDIPRITISQCQMKYDVDRIVSFKILCAGEDKGGKDACQGDSGGPLICRGMEIGLVSWGKECGHENQPGVYTRVDYYLDWIQRIMKRYTHVDMFIIPHMFSRSNTLLFCSIFYKIILIGILNYIQFKM</sequence>
<keyword evidence="10" id="KW-1015">Disulfide bond</keyword>
<feature type="chain" id="PRO_5035451049" description="Peptidase S1 domain-containing protein" evidence="15">
    <location>
        <begin position="24"/>
        <end position="381"/>
    </location>
</feature>
<dbReference type="CDD" id="cd00190">
    <property type="entry name" value="Tryp_SPc"/>
    <property type="match status" value="1"/>
</dbReference>
<evidence type="ECO:0000256" key="8">
    <source>
        <dbReference type="ARBA" id="ARBA00022825"/>
    </source>
</evidence>
<name>A0A8K0FYB8_IGNLU</name>
<keyword evidence="5" id="KW-0222">Digestion</keyword>
<keyword evidence="6 13" id="KW-0378">Hydrolase</keyword>
<dbReference type="FunFam" id="2.40.10.10:FF:000120">
    <property type="entry name" value="Putative serine protease"/>
    <property type="match status" value="1"/>
</dbReference>
<dbReference type="InterPro" id="IPR009003">
    <property type="entry name" value="Peptidase_S1_PA"/>
</dbReference>
<dbReference type="GO" id="GO:0004252">
    <property type="term" value="F:serine-type endopeptidase activity"/>
    <property type="evidence" value="ECO:0007669"/>
    <property type="project" value="UniProtKB-EC"/>
</dbReference>
<evidence type="ECO:0000256" key="5">
    <source>
        <dbReference type="ARBA" id="ARBA00022757"/>
    </source>
</evidence>
<keyword evidence="8 13" id="KW-0720">Serine protease</keyword>
<comment type="caution">
    <text evidence="17">The sequence shown here is derived from an EMBL/GenBank/DDBJ whole genome shotgun (WGS) entry which is preliminary data.</text>
</comment>
<dbReference type="GO" id="GO:0006508">
    <property type="term" value="P:proteolysis"/>
    <property type="evidence" value="ECO:0007669"/>
    <property type="project" value="UniProtKB-KW"/>
</dbReference>
<dbReference type="PROSITE" id="PS50240">
    <property type="entry name" value="TRYPSIN_DOM"/>
    <property type="match status" value="1"/>
</dbReference>
<evidence type="ECO:0000313" key="17">
    <source>
        <dbReference type="EMBL" id="KAF2881277.1"/>
    </source>
</evidence>
<reference evidence="17" key="1">
    <citation type="submission" date="2019-08" db="EMBL/GenBank/DDBJ databases">
        <title>The genome of the North American firefly Photinus pyralis.</title>
        <authorList>
            <consortium name="Photinus pyralis genome working group"/>
            <person name="Fallon T.R."/>
            <person name="Sander Lower S.E."/>
            <person name="Weng J.-K."/>
        </authorList>
    </citation>
    <scope>NUCLEOTIDE SEQUENCE</scope>
    <source>
        <strain evidence="17">TRF0915ILg1</strain>
        <tissue evidence="17">Whole body</tissue>
    </source>
</reference>